<name>M0QJ76_9ACTN</name>
<sequence>MKLTGNTIFIPGATSGIGLGLALRLADAGNMVIVAGRRSEKLADIAAEHPGIQAVRLDVSDPDDISRVAADVQQRFPDTNVLITMAGIMEAEDLHTADFLATAERAVTTNLLGTLRLVGAFTEFLQSKPDATIVTVSSGLAFVPLVPTATYSATKAAIHSFTESLRFQLADTSVGVLELVPPAVQTDLMPGQAEADWAMPLTDFLDEVVRLLPDATDEILVERVGFLRHAEARGTYSDTLVQLASTVH</sequence>
<dbReference type="RefSeq" id="WP_007618700.1">
    <property type="nucleotide sequence ID" value="NZ_BANX01000008.1"/>
</dbReference>
<organism evidence="4 5">
    <name type="scientific">Gordonia soli NBRC 108243</name>
    <dbReference type="NCBI Taxonomy" id="1223545"/>
    <lineage>
        <taxon>Bacteria</taxon>
        <taxon>Bacillati</taxon>
        <taxon>Actinomycetota</taxon>
        <taxon>Actinomycetes</taxon>
        <taxon>Mycobacteriales</taxon>
        <taxon>Gordoniaceae</taxon>
        <taxon>Gordonia</taxon>
    </lineage>
</organism>
<dbReference type="eggNOG" id="COG3967">
    <property type="taxonomic scope" value="Bacteria"/>
</dbReference>
<dbReference type="Pfam" id="PF00106">
    <property type="entry name" value="adh_short"/>
    <property type="match status" value="1"/>
</dbReference>
<keyword evidence="2" id="KW-0560">Oxidoreductase</keyword>
<dbReference type="EMBL" id="BANX01000008">
    <property type="protein sequence ID" value="GAC67472.1"/>
    <property type="molecule type" value="Genomic_DNA"/>
</dbReference>
<dbReference type="OrthoDB" id="9810734at2"/>
<dbReference type="Gene3D" id="3.40.50.720">
    <property type="entry name" value="NAD(P)-binding Rossmann-like Domain"/>
    <property type="match status" value="1"/>
</dbReference>
<dbReference type="SUPFAM" id="SSF51735">
    <property type="entry name" value="NAD(P)-binding Rossmann-fold domains"/>
    <property type="match status" value="1"/>
</dbReference>
<evidence type="ECO:0000256" key="3">
    <source>
        <dbReference type="RuleBase" id="RU000363"/>
    </source>
</evidence>
<reference evidence="4 5" key="1">
    <citation type="submission" date="2013-01" db="EMBL/GenBank/DDBJ databases">
        <title>Whole genome shotgun sequence of Gordonia soli NBRC 108243.</title>
        <authorList>
            <person name="Isaki-Nakamura S."/>
            <person name="Hosoyama A."/>
            <person name="Tsuchikane K."/>
            <person name="Ando Y."/>
            <person name="Baba S."/>
            <person name="Ohji S."/>
            <person name="Hamada M."/>
            <person name="Tamura T."/>
            <person name="Yamazoe A."/>
            <person name="Yamazaki S."/>
            <person name="Fujita N."/>
        </authorList>
    </citation>
    <scope>NUCLEOTIDE SEQUENCE [LARGE SCALE GENOMIC DNA]</scope>
    <source>
        <strain evidence="4 5">NBRC 108243</strain>
    </source>
</reference>
<dbReference type="PRINTS" id="PR00081">
    <property type="entry name" value="GDHRDH"/>
</dbReference>
<dbReference type="PANTHER" id="PTHR44169:SF6">
    <property type="entry name" value="NADPH-DEPENDENT 1-ACYLDIHYDROXYACETONE PHOSPHATE REDUCTASE"/>
    <property type="match status" value="1"/>
</dbReference>
<evidence type="ECO:0000256" key="2">
    <source>
        <dbReference type="ARBA" id="ARBA00023002"/>
    </source>
</evidence>
<evidence type="ECO:0000313" key="5">
    <source>
        <dbReference type="Proteomes" id="UP000011666"/>
    </source>
</evidence>
<dbReference type="Proteomes" id="UP000011666">
    <property type="component" value="Unassembled WGS sequence"/>
</dbReference>
<dbReference type="PROSITE" id="PS00061">
    <property type="entry name" value="ADH_SHORT"/>
    <property type="match status" value="1"/>
</dbReference>
<dbReference type="STRING" id="1223545.GS4_08_00560"/>
<dbReference type="AlphaFoldDB" id="M0QJ76"/>
<dbReference type="PANTHER" id="PTHR44169">
    <property type="entry name" value="NADPH-DEPENDENT 1-ACYLDIHYDROXYACETONE PHOSPHATE REDUCTASE"/>
    <property type="match status" value="1"/>
</dbReference>
<dbReference type="GO" id="GO:0016491">
    <property type="term" value="F:oxidoreductase activity"/>
    <property type="evidence" value="ECO:0007669"/>
    <property type="project" value="UniProtKB-KW"/>
</dbReference>
<dbReference type="InterPro" id="IPR036291">
    <property type="entry name" value="NAD(P)-bd_dom_sf"/>
</dbReference>
<dbReference type="InterPro" id="IPR002347">
    <property type="entry name" value="SDR_fam"/>
</dbReference>
<evidence type="ECO:0000313" key="4">
    <source>
        <dbReference type="EMBL" id="GAC67472.1"/>
    </source>
</evidence>
<dbReference type="PRINTS" id="PR00080">
    <property type="entry name" value="SDRFAMILY"/>
</dbReference>
<comment type="similarity">
    <text evidence="1 3">Belongs to the short-chain dehydrogenases/reductases (SDR) family.</text>
</comment>
<dbReference type="InterPro" id="IPR020904">
    <property type="entry name" value="Sc_DH/Rdtase_CS"/>
</dbReference>
<accession>M0QJ76</accession>
<evidence type="ECO:0000256" key="1">
    <source>
        <dbReference type="ARBA" id="ARBA00006484"/>
    </source>
</evidence>
<protein>
    <submittedName>
        <fullName evidence="4">Putative oxidoreductase</fullName>
    </submittedName>
</protein>
<keyword evidence="5" id="KW-1185">Reference proteome</keyword>
<proteinExistence type="inferred from homology"/>
<gene>
    <name evidence="4" type="ORF">GS4_08_00560</name>
</gene>
<comment type="caution">
    <text evidence="4">The sequence shown here is derived from an EMBL/GenBank/DDBJ whole genome shotgun (WGS) entry which is preliminary data.</text>
</comment>